<name>A0A812EGS6_ACAPH</name>
<dbReference type="OrthoDB" id="6265497at2759"/>
<dbReference type="Pfam" id="PF21530">
    <property type="entry name" value="Pif1_2B_dom"/>
    <property type="match status" value="1"/>
</dbReference>
<protein>
    <recommendedName>
        <fullName evidence="1">DNA helicase Pif1-like 2B domain-containing protein</fullName>
    </recommendedName>
</protein>
<organism evidence="2 3">
    <name type="scientific">Acanthosepion pharaonis</name>
    <name type="common">Pharaoh cuttlefish</name>
    <name type="synonym">Sepia pharaonis</name>
    <dbReference type="NCBI Taxonomy" id="158019"/>
    <lineage>
        <taxon>Eukaryota</taxon>
        <taxon>Metazoa</taxon>
        <taxon>Spiralia</taxon>
        <taxon>Lophotrochozoa</taxon>
        <taxon>Mollusca</taxon>
        <taxon>Cephalopoda</taxon>
        <taxon>Coleoidea</taxon>
        <taxon>Decapodiformes</taxon>
        <taxon>Sepiida</taxon>
        <taxon>Sepiina</taxon>
        <taxon>Sepiidae</taxon>
        <taxon>Acanthosepion</taxon>
    </lineage>
</organism>
<dbReference type="EMBL" id="CAHIKZ030005375">
    <property type="protein sequence ID" value="CAE1323484.1"/>
    <property type="molecule type" value="Genomic_DNA"/>
</dbReference>
<evidence type="ECO:0000259" key="1">
    <source>
        <dbReference type="Pfam" id="PF21530"/>
    </source>
</evidence>
<sequence length="152" mass="16608">MKAKLFSDSLADDLSKVILAIGDSTAPSDTAGETSVSHVVTPVDTLDDPTAAIFPDLHTNCNNLIWLCERAILTPKSIFIAKINDDLLRNVPRHLHTKKSADTVVDSEEAVHYPTEVLKSLDLSGLPPNQLHLQIGDTVMLLRNLEPSRLYG</sequence>
<dbReference type="AlphaFoldDB" id="A0A812EGS6"/>
<comment type="caution">
    <text evidence="2">The sequence shown here is derived from an EMBL/GenBank/DDBJ whole genome shotgun (WGS) entry which is preliminary data.</text>
</comment>
<evidence type="ECO:0000313" key="2">
    <source>
        <dbReference type="EMBL" id="CAE1323484.1"/>
    </source>
</evidence>
<evidence type="ECO:0000313" key="3">
    <source>
        <dbReference type="Proteomes" id="UP000597762"/>
    </source>
</evidence>
<dbReference type="InterPro" id="IPR049163">
    <property type="entry name" value="Pif1-like_2B_dom"/>
</dbReference>
<dbReference type="PANTHER" id="PTHR10492:SF57">
    <property type="entry name" value="ATP-DEPENDENT DNA HELICASE"/>
    <property type="match status" value="1"/>
</dbReference>
<keyword evidence="3" id="KW-1185">Reference proteome</keyword>
<gene>
    <name evidence="2" type="ORF">SPHA_73363</name>
</gene>
<feature type="domain" description="DNA helicase Pif1-like 2B" evidence="1">
    <location>
        <begin position="116"/>
        <end position="148"/>
    </location>
</feature>
<reference evidence="2" key="1">
    <citation type="submission" date="2021-01" db="EMBL/GenBank/DDBJ databases">
        <authorList>
            <person name="Li R."/>
            <person name="Bekaert M."/>
        </authorList>
    </citation>
    <scope>NUCLEOTIDE SEQUENCE</scope>
    <source>
        <strain evidence="2">Farmed</strain>
    </source>
</reference>
<dbReference type="Proteomes" id="UP000597762">
    <property type="component" value="Unassembled WGS sequence"/>
</dbReference>
<proteinExistence type="predicted"/>
<dbReference type="PANTHER" id="PTHR10492">
    <property type="match status" value="1"/>
</dbReference>
<accession>A0A812EGS6</accession>